<organism evidence="1 2">
    <name type="scientific">Herbaspirillum aquaticum</name>
    <dbReference type="NCBI Taxonomy" id="568783"/>
    <lineage>
        <taxon>Bacteria</taxon>
        <taxon>Pseudomonadati</taxon>
        <taxon>Pseudomonadota</taxon>
        <taxon>Betaproteobacteria</taxon>
        <taxon>Burkholderiales</taxon>
        <taxon>Oxalobacteraceae</taxon>
        <taxon>Herbaspirillum</taxon>
    </lineage>
</organism>
<dbReference type="RefSeq" id="WP_088756105.1">
    <property type="nucleotide sequence ID" value="NZ_NJGV01000017.1"/>
</dbReference>
<name>A0A225SRV8_9BURK</name>
<proteinExistence type="predicted"/>
<reference evidence="1 2" key="1">
    <citation type="journal article" date="2010" name="Int. J. Syst. Evol. Microbiol.">
        <title>Reclassification of Herbaspirillum putei as a later heterotypic synonym of Herbaspirillum huttiense, with the description of H. huttiense subsp. huttiense subsp. nov. and H. huttiense subsp. putei subsp. nov., comb. nov., and description of Herbaspirillum aquaticum sp. nov.</title>
        <authorList>
            <person name="Dobritsa A.P."/>
            <person name="Reddy M.C."/>
            <person name="Samadpour M."/>
        </authorList>
    </citation>
    <scope>NUCLEOTIDE SEQUENCE [LARGE SCALE GENOMIC DNA]</scope>
    <source>
        <strain evidence="1 2">IEH 4430</strain>
    </source>
</reference>
<dbReference type="EMBL" id="NJGV01000017">
    <property type="protein sequence ID" value="OWY33525.1"/>
    <property type="molecule type" value="Genomic_DNA"/>
</dbReference>
<dbReference type="AlphaFoldDB" id="A0A225SRV8"/>
<dbReference type="Proteomes" id="UP000214747">
    <property type="component" value="Unassembled WGS sequence"/>
</dbReference>
<evidence type="ECO:0000313" key="2">
    <source>
        <dbReference type="Proteomes" id="UP000214747"/>
    </source>
</evidence>
<protein>
    <submittedName>
        <fullName evidence="1">Uncharacterized protein</fullName>
    </submittedName>
</protein>
<keyword evidence="2" id="KW-1185">Reference proteome</keyword>
<accession>A0A225SRV8</accession>
<sequence length="132" mass="14987">MLLMAGAQALPAVAAVPDEKALQQVVREGADLLRLAATCQLLWPDFEEDLQLLWEQQISLTQDELKERSLPQPLVRRFVEMARAEKIRVPDISFGEAIDRCRGDAKTEARNARVKAYMEYGLPKAVRALWLR</sequence>
<comment type="caution">
    <text evidence="1">The sequence shown here is derived from an EMBL/GenBank/DDBJ whole genome shotgun (WGS) entry which is preliminary data.</text>
</comment>
<evidence type="ECO:0000313" key="1">
    <source>
        <dbReference type="EMBL" id="OWY33525.1"/>
    </source>
</evidence>
<gene>
    <name evidence="1" type="ORF">CEJ45_16250</name>
</gene>